<evidence type="ECO:0000313" key="2">
    <source>
        <dbReference type="Proteomes" id="UP000321353"/>
    </source>
</evidence>
<proteinExistence type="predicted"/>
<protein>
    <recommendedName>
        <fullName evidence="3">DUF1570 domain-containing protein</fullName>
    </recommendedName>
</protein>
<evidence type="ECO:0000313" key="1">
    <source>
        <dbReference type="EMBL" id="QEG00823.1"/>
    </source>
</evidence>
<dbReference type="EMBL" id="CP036264">
    <property type="protein sequence ID" value="QEG00823.1"/>
    <property type="molecule type" value="Genomic_DNA"/>
</dbReference>
<gene>
    <name evidence="1" type="ORF">Mal15_48990</name>
</gene>
<dbReference type="Gene3D" id="2.60.120.430">
    <property type="entry name" value="Galactose-binding lectin"/>
    <property type="match status" value="1"/>
</dbReference>
<organism evidence="1 2">
    <name type="scientific">Stieleria maiorica</name>
    <dbReference type="NCBI Taxonomy" id="2795974"/>
    <lineage>
        <taxon>Bacteria</taxon>
        <taxon>Pseudomonadati</taxon>
        <taxon>Planctomycetota</taxon>
        <taxon>Planctomycetia</taxon>
        <taxon>Pirellulales</taxon>
        <taxon>Pirellulaceae</taxon>
        <taxon>Stieleria</taxon>
    </lineage>
</organism>
<dbReference type="AlphaFoldDB" id="A0A5B9MHQ3"/>
<name>A0A5B9MHQ3_9BACT</name>
<dbReference type="RefSeq" id="WP_147869997.1">
    <property type="nucleotide sequence ID" value="NZ_CP036264.1"/>
</dbReference>
<dbReference type="KEGG" id="smam:Mal15_48990"/>
<reference evidence="1 2" key="1">
    <citation type="submission" date="2019-02" db="EMBL/GenBank/DDBJ databases">
        <title>Planctomycetal bacteria perform biofilm scaping via a novel small molecule.</title>
        <authorList>
            <person name="Jeske O."/>
            <person name="Boedeker C."/>
            <person name="Wiegand S."/>
            <person name="Breitling P."/>
            <person name="Kallscheuer N."/>
            <person name="Jogler M."/>
            <person name="Rohde M."/>
            <person name="Petersen J."/>
            <person name="Medema M.H."/>
            <person name="Surup F."/>
            <person name="Jogler C."/>
        </authorList>
    </citation>
    <scope>NUCLEOTIDE SEQUENCE [LARGE SCALE GENOMIC DNA]</scope>
    <source>
        <strain evidence="1 2">Mal15</strain>
    </source>
</reference>
<sequence>MVSFINNSSIDLGWHFGAAFRGAAKHVFRKQLNASWFRRILTLIGWIGIAALNPAEVFAQTSPEMQTVEMLRVQGKHIVLKSDSGSRESLVELVDAFDAAVPQWERFWQLTPGALDRWRVDAFVMSDPQRFRDSGDLPPDLRFPFGYAIDSNIWALRQKSDYYTRHLLLHEGVHALAIELFDGTGPSWFAEGLAEMLGVHHGTGKQVQVNVVPESRQAVPYWGRFKLLSQRREEQRIPALDAVLRYPPDLKSDVESYGWSWVAAMLLTEYPDYRPAVLAEARNGSVRTVAFTTAFKRRLAQQWPIVQARWRMLTHTIDYGFDWSRERIELAMTDKLWRGSQLEKTIAADQGWQSVGVRFAPGMRVKITAEGRCSLDDEPKPWISEPPGVTIHYANDRPLGQLLVCVLPNRTDEEQQLDPLLIQSVESEIELVIDKHCWLLFRINDHLDDLGNNRGGYGVTIRR</sequence>
<dbReference type="Proteomes" id="UP000321353">
    <property type="component" value="Chromosome"/>
</dbReference>
<keyword evidence="2" id="KW-1185">Reference proteome</keyword>
<evidence type="ECO:0008006" key="3">
    <source>
        <dbReference type="Google" id="ProtNLM"/>
    </source>
</evidence>
<accession>A0A5B9MHQ3</accession>